<organism evidence="12 13">
    <name type="scientific">Micavibrio aeruginosavorus EPB</name>
    <dbReference type="NCBI Taxonomy" id="349215"/>
    <lineage>
        <taxon>Bacteria</taxon>
        <taxon>Pseudomonadati</taxon>
        <taxon>Bdellovibrionota</taxon>
        <taxon>Bdellovibrionia</taxon>
        <taxon>Bdellovibrionales</taxon>
        <taxon>Pseudobdellovibrionaceae</taxon>
        <taxon>Micavibrio</taxon>
    </lineage>
</organism>
<evidence type="ECO:0000313" key="13">
    <source>
        <dbReference type="Proteomes" id="UP000011932"/>
    </source>
</evidence>
<dbReference type="GO" id="GO:0012505">
    <property type="term" value="C:endomembrane system"/>
    <property type="evidence" value="ECO:0007669"/>
    <property type="project" value="UniProtKB-SubCell"/>
</dbReference>
<dbReference type="Pfam" id="PF00361">
    <property type="entry name" value="Proton_antipo_M"/>
    <property type="match status" value="1"/>
</dbReference>
<feature type="transmembrane region" description="Helical" evidence="9">
    <location>
        <begin position="410"/>
        <end position="430"/>
    </location>
</feature>
<keyword evidence="7 9" id="KW-0472">Membrane</keyword>
<comment type="similarity">
    <text evidence="2">Belongs to the complex I subunit 4 family.</text>
</comment>
<dbReference type="EMBL" id="CP003538">
    <property type="protein sequence ID" value="AGH98096.1"/>
    <property type="molecule type" value="Genomic_DNA"/>
</dbReference>
<keyword evidence="5 9" id="KW-1133">Transmembrane helix</keyword>
<evidence type="ECO:0000256" key="5">
    <source>
        <dbReference type="ARBA" id="ARBA00022989"/>
    </source>
</evidence>
<keyword evidence="12" id="KW-0560">Oxidoreductase</keyword>
<feature type="transmembrane region" description="Helical" evidence="9">
    <location>
        <begin position="246"/>
        <end position="269"/>
    </location>
</feature>
<dbReference type="OrthoDB" id="9768329at2"/>
<feature type="transmembrane region" description="Helical" evidence="9">
    <location>
        <begin position="6"/>
        <end position="25"/>
    </location>
</feature>
<comment type="subcellular location">
    <subcellularLocation>
        <location evidence="1">Endomembrane system</location>
        <topology evidence="1">Multi-pass membrane protein</topology>
    </subcellularLocation>
    <subcellularLocation>
        <location evidence="8">Membrane</location>
        <topology evidence="8">Multi-pass membrane protein</topology>
    </subcellularLocation>
</comment>
<dbReference type="GO" id="GO:0042773">
    <property type="term" value="P:ATP synthesis coupled electron transport"/>
    <property type="evidence" value="ECO:0007669"/>
    <property type="project" value="InterPro"/>
</dbReference>
<name>M4VJ76_9BACT</name>
<feature type="domain" description="NADH:quinone oxidoreductase/Mrp antiporter transmembrane" evidence="10">
    <location>
        <begin position="135"/>
        <end position="417"/>
    </location>
</feature>
<evidence type="ECO:0000256" key="4">
    <source>
        <dbReference type="ARBA" id="ARBA00022967"/>
    </source>
</evidence>
<dbReference type="STRING" id="349215.A11S_1283"/>
<dbReference type="PATRIC" id="fig|349215.9.peg.1238"/>
<dbReference type="GO" id="GO:0016020">
    <property type="term" value="C:membrane"/>
    <property type="evidence" value="ECO:0007669"/>
    <property type="project" value="UniProtKB-SubCell"/>
</dbReference>
<dbReference type="Pfam" id="PF01059">
    <property type="entry name" value="Oxidored_q5_N"/>
    <property type="match status" value="1"/>
</dbReference>
<dbReference type="EC" id="1.6.5.3" evidence="12"/>
<dbReference type="GO" id="GO:0015990">
    <property type="term" value="P:electron transport coupled proton transport"/>
    <property type="evidence" value="ECO:0007669"/>
    <property type="project" value="TreeGrafter"/>
</dbReference>
<dbReference type="InterPro" id="IPR000260">
    <property type="entry name" value="NADH4_N"/>
</dbReference>
<dbReference type="KEGG" id="man:A11S_1283"/>
<protein>
    <submittedName>
        <fullName evidence="12">NADH-ubiquinone oxidoreductase chain M</fullName>
        <ecNumber evidence="12">1.6.5.3</ecNumber>
    </submittedName>
</protein>
<evidence type="ECO:0000256" key="1">
    <source>
        <dbReference type="ARBA" id="ARBA00004127"/>
    </source>
</evidence>
<feature type="transmembrane region" description="Helical" evidence="9">
    <location>
        <begin position="170"/>
        <end position="191"/>
    </location>
</feature>
<sequence length="512" mass="56550">MIDFPILSLLTFLPLVGALFILTIRGDALVVARNARFAALYTSLFTFALSLYMMNNFDGSTASYQFVEKSTWFPGLNIGYHMGVDGLSMFFVVLSAFLTPICILASWTSITSRVKEYMVAFLVLETFMIGTFCALDAVLFYAFFEGVLIPMFLIIGIWGGKRRVYSAYKFFLYTLLGSVLMLVALLYMYFQAGTTDIPTLMEHGFPRDVQFWLWLAFFASFAVKMPMWPVHTWLPDAHVEAPTAGSVILAGVLLKMGGYGFLRFSIPMLPEATEFFAPMVFGLSIIAIIYTSLVALVQDDMKKLIAYSSVAHMGYVTLGLFTMTAQGIQGGIFQMISHGIVSAALFLCVGVVYDRLHTREISRYGGVVKNMPKYAVVFMIFMLGSVGLPGTSGFVGEFLALLGAYRVDTLVALLATTGLILGAPYMLILYRRVIFGPQVNEDAAEMLDMNWREIVCLVPLAILTIWLGVFPNMVLNKVQPSVDNLISRYEAALTTTNVATTNTGSVVAGENQ</sequence>
<feature type="transmembrane region" description="Helical" evidence="9">
    <location>
        <begin position="114"/>
        <end position="132"/>
    </location>
</feature>
<dbReference type="InterPro" id="IPR010227">
    <property type="entry name" value="NADH_Q_OxRdtase_chainM/4"/>
</dbReference>
<feature type="transmembrane region" description="Helical" evidence="9">
    <location>
        <begin position="138"/>
        <end position="158"/>
    </location>
</feature>
<dbReference type="GO" id="GO:0008137">
    <property type="term" value="F:NADH dehydrogenase (ubiquinone) activity"/>
    <property type="evidence" value="ECO:0007669"/>
    <property type="project" value="InterPro"/>
</dbReference>
<dbReference type="GO" id="GO:0048039">
    <property type="term" value="F:ubiquinone binding"/>
    <property type="evidence" value="ECO:0007669"/>
    <property type="project" value="TreeGrafter"/>
</dbReference>
<evidence type="ECO:0000256" key="2">
    <source>
        <dbReference type="ARBA" id="ARBA00009025"/>
    </source>
</evidence>
<dbReference type="NCBIfam" id="NF004501">
    <property type="entry name" value="PRK05846.1-5"/>
    <property type="match status" value="1"/>
</dbReference>
<dbReference type="InterPro" id="IPR001750">
    <property type="entry name" value="ND/Mrp_TM"/>
</dbReference>
<evidence type="ECO:0000256" key="3">
    <source>
        <dbReference type="ARBA" id="ARBA00022692"/>
    </source>
</evidence>
<evidence type="ECO:0000256" key="7">
    <source>
        <dbReference type="ARBA" id="ARBA00023136"/>
    </source>
</evidence>
<evidence type="ECO:0000256" key="8">
    <source>
        <dbReference type="RuleBase" id="RU000320"/>
    </source>
</evidence>
<evidence type="ECO:0000259" key="10">
    <source>
        <dbReference type="Pfam" id="PF00361"/>
    </source>
</evidence>
<evidence type="ECO:0000259" key="11">
    <source>
        <dbReference type="Pfam" id="PF01059"/>
    </source>
</evidence>
<dbReference type="PANTHER" id="PTHR43507:SF1">
    <property type="entry name" value="NADH-UBIQUINONE OXIDOREDUCTASE CHAIN 4"/>
    <property type="match status" value="1"/>
</dbReference>
<feature type="transmembrane region" description="Helical" evidence="9">
    <location>
        <begin position="211"/>
        <end position="234"/>
    </location>
</feature>
<reference evidence="12 13" key="1">
    <citation type="journal article" date="2013" name="ISME J.">
        <title>By their genes ye shall know them: genomic signatures of predatory bacteria.</title>
        <authorList>
            <person name="Pasternak Z."/>
            <person name="Pietrokovski S."/>
            <person name="Rotem O."/>
            <person name="Gophna U."/>
            <person name="Lurie-Weinberger M.N."/>
            <person name="Jurkevitch E."/>
        </authorList>
    </citation>
    <scope>NUCLEOTIDE SEQUENCE [LARGE SCALE GENOMIC DNA]</scope>
    <source>
        <strain evidence="12">EPB</strain>
    </source>
</reference>
<feature type="transmembrane region" description="Helical" evidence="9">
    <location>
        <begin position="331"/>
        <end position="353"/>
    </location>
</feature>
<keyword evidence="12" id="KW-0830">Ubiquinone</keyword>
<gene>
    <name evidence="12" type="ORF">A11S_1283</name>
</gene>
<keyword evidence="6" id="KW-0520">NAD</keyword>
<evidence type="ECO:0000313" key="12">
    <source>
        <dbReference type="EMBL" id="AGH98096.1"/>
    </source>
</evidence>
<feature type="transmembrane region" description="Helical" evidence="9">
    <location>
        <begin position="37"/>
        <end position="54"/>
    </location>
</feature>
<keyword evidence="3 8" id="KW-0812">Transmembrane</keyword>
<feature type="transmembrane region" description="Helical" evidence="9">
    <location>
        <begin position="304"/>
        <end position="325"/>
    </location>
</feature>
<evidence type="ECO:0000256" key="6">
    <source>
        <dbReference type="ARBA" id="ARBA00023027"/>
    </source>
</evidence>
<dbReference type="PANTHER" id="PTHR43507">
    <property type="entry name" value="NADH-UBIQUINONE OXIDOREDUCTASE CHAIN 4"/>
    <property type="match status" value="1"/>
</dbReference>
<feature type="domain" description="NADH:ubiquinone oxidoreductase chain 4 N-terminal" evidence="11">
    <location>
        <begin position="50"/>
        <end position="129"/>
    </location>
</feature>
<dbReference type="GO" id="GO:0003954">
    <property type="term" value="F:NADH dehydrogenase activity"/>
    <property type="evidence" value="ECO:0007669"/>
    <property type="project" value="TreeGrafter"/>
</dbReference>
<feature type="transmembrane region" description="Helical" evidence="9">
    <location>
        <begin position="275"/>
        <end position="297"/>
    </location>
</feature>
<evidence type="ECO:0000256" key="9">
    <source>
        <dbReference type="SAM" id="Phobius"/>
    </source>
</evidence>
<feature type="transmembrane region" description="Helical" evidence="9">
    <location>
        <begin position="87"/>
        <end position="107"/>
    </location>
</feature>
<dbReference type="InterPro" id="IPR003918">
    <property type="entry name" value="NADH_UbQ_OxRdtase"/>
</dbReference>
<keyword evidence="4" id="KW-1278">Translocase</keyword>
<dbReference type="PRINTS" id="PR01437">
    <property type="entry name" value="NUOXDRDTASE4"/>
</dbReference>
<dbReference type="NCBIfam" id="TIGR01972">
    <property type="entry name" value="NDH_I_M"/>
    <property type="match status" value="1"/>
</dbReference>
<dbReference type="NCBIfam" id="NF004499">
    <property type="entry name" value="PRK05846.1-3"/>
    <property type="match status" value="1"/>
</dbReference>
<proteinExistence type="inferred from homology"/>
<dbReference type="AlphaFoldDB" id="M4VJ76"/>
<dbReference type="RefSeq" id="WP_015467633.1">
    <property type="nucleotide sequence ID" value="NC_020812.1"/>
</dbReference>
<dbReference type="Proteomes" id="UP000011932">
    <property type="component" value="Chromosome"/>
</dbReference>
<accession>M4VJ76</accession>
<feature type="transmembrane region" description="Helical" evidence="9">
    <location>
        <begin position="374"/>
        <end position="404"/>
    </location>
</feature>
<feature type="transmembrane region" description="Helical" evidence="9">
    <location>
        <begin position="451"/>
        <end position="470"/>
    </location>
</feature>
<dbReference type="HOGENOM" id="CLU_007100_4_4_5"/>